<feature type="compositionally biased region" description="Polar residues" evidence="2">
    <location>
        <begin position="762"/>
        <end position="774"/>
    </location>
</feature>
<feature type="region of interest" description="Disordered" evidence="2">
    <location>
        <begin position="755"/>
        <end position="776"/>
    </location>
</feature>
<sequence length="914" mass="99018">MTRKQFATRKASLALLHAEQLPNAIELLPDFGNDLRFASSRGIRVLVKSGVGGAFSVCRQHRYHAAFCSVSAASGSPSDTRACAGKAKAPGGSSSGQPAHGQQPASPALERLPVAIKKGDQLLPYVWDGQRITAMSEAALQDADVTTGRLRNWFQGLQRQLKEAFLPDARDVTPDYWEWLRWRLTQRFFSSTMQNFSFSALLMATGLGAKKAFAASAAINWLLKDGVSRIVRMSVSTSFGQTFDADLKRMRFITSLIFTACMAGEFVTPFWPQHFVALASISSVGRAVGLSAFVATQPAFQAALATGGNLADLTSKNQAQHMVMDMLALGVSAGLTWLCRGMPRGGLLLPAIMYPICAAGDLTCIWHELKAVQLRTLNRERAEMIIERWMRRGAVPNAAEISAAESLVLPSDVWRGLMPLRIGPLDRIAPAGPERLRELLKEYDGEEYVLHVKRRCEAPAMTSSSSPSSSSFSSSSPAAASASATSSGGGMTGGVDWRLPSWFPSGVLLGSDGGGGQPEVVVSLSDRAMPHDIAKALLHAAYLRKAVLDHFASRHSEVHQHHHKQLHHHSHHSQQRHPHAAPQSPEDLLHHHNHMNHHHNHYNHHGHKRDLTNRGDDGPDVICRRDVGTSSHHGRKNNEHNGRGQFTGVQQLLHHRHGQAHQQQGLGGGAGSDGVGTAAVWTGHAHDHMHWDFHHHVLYHHSHYHTYGGEGMELGGERRHPHSHHVPVSGGLGTNEGPLTAAAVAAAARTASLSLSRRHGNGASNDSRSSNSTGDVAFGKVDASGACCPGPCQTLSEAANGQHKQEHLEGTHCGPVGDCGSGRFGGGAATSVPRRSYPGHSTDNRSSTCNGGVAAVELPRWERLDEATWVAMIKSSRQEADRNLTRLLREAEQAGWKLNPFMLNTTERVQFVRL</sequence>
<feature type="compositionally biased region" description="Low complexity" evidence="2">
    <location>
        <begin position="82"/>
        <end position="104"/>
    </location>
</feature>
<feature type="compositionally biased region" description="Basic residues" evidence="2">
    <location>
        <begin position="591"/>
        <end position="608"/>
    </location>
</feature>
<feature type="region of interest" description="Disordered" evidence="2">
    <location>
        <begin position="460"/>
        <end position="490"/>
    </location>
</feature>
<reference evidence="4 5" key="1">
    <citation type="journal article" date="2023" name="IScience">
        <title>Expanded male sex-determining region conserved during the evolution of homothallism in the green alga Volvox.</title>
        <authorList>
            <person name="Yamamoto K."/>
            <person name="Matsuzaki R."/>
            <person name="Mahakham W."/>
            <person name="Heman W."/>
            <person name="Sekimoto H."/>
            <person name="Kawachi M."/>
            <person name="Minakuchi Y."/>
            <person name="Toyoda A."/>
            <person name="Nozaki H."/>
        </authorList>
    </citation>
    <scope>NUCLEOTIDE SEQUENCE [LARGE SCALE GENOMIC DNA]</scope>
    <source>
        <strain evidence="4 5">NIES-4468</strain>
    </source>
</reference>
<evidence type="ECO:0000256" key="1">
    <source>
        <dbReference type="ARBA" id="ARBA00007558"/>
    </source>
</evidence>
<accession>A0ABQ5S5W0</accession>
<dbReference type="InterPro" id="IPR006968">
    <property type="entry name" value="RUS_fam"/>
</dbReference>
<dbReference type="InterPro" id="IPR054549">
    <property type="entry name" value="UVB_sens_RUS_dom"/>
</dbReference>
<proteinExistence type="inferred from homology"/>
<evidence type="ECO:0000313" key="5">
    <source>
        <dbReference type="Proteomes" id="UP001165090"/>
    </source>
</evidence>
<feature type="region of interest" description="Disordered" evidence="2">
    <location>
        <begin position="554"/>
        <end position="673"/>
    </location>
</feature>
<feature type="compositionally biased region" description="Basic residues" evidence="2">
    <location>
        <begin position="560"/>
        <end position="579"/>
    </location>
</feature>
<protein>
    <recommendedName>
        <fullName evidence="3">Protein root UVB sensitive/RUS domain-containing protein</fullName>
    </recommendedName>
</protein>
<dbReference type="PANTHER" id="PTHR12770:SF29">
    <property type="entry name" value="PROTEIN ROOT UVB SENSITIVE 4"/>
    <property type="match status" value="1"/>
</dbReference>
<feature type="compositionally biased region" description="Polar residues" evidence="2">
    <location>
        <begin position="839"/>
        <end position="850"/>
    </location>
</feature>
<feature type="compositionally biased region" description="Basic and acidic residues" evidence="2">
    <location>
        <begin position="609"/>
        <end position="627"/>
    </location>
</feature>
<keyword evidence="5" id="KW-1185">Reference proteome</keyword>
<feature type="region of interest" description="Disordered" evidence="2">
    <location>
        <begin position="72"/>
        <end position="106"/>
    </location>
</feature>
<comment type="similarity">
    <text evidence="1">Belongs to the RUS1 family.</text>
</comment>
<evidence type="ECO:0000313" key="4">
    <source>
        <dbReference type="EMBL" id="GLI65298.1"/>
    </source>
</evidence>
<organism evidence="4 5">
    <name type="scientific">Volvox africanus</name>
    <dbReference type="NCBI Taxonomy" id="51714"/>
    <lineage>
        <taxon>Eukaryota</taxon>
        <taxon>Viridiplantae</taxon>
        <taxon>Chlorophyta</taxon>
        <taxon>core chlorophytes</taxon>
        <taxon>Chlorophyceae</taxon>
        <taxon>CS clade</taxon>
        <taxon>Chlamydomonadales</taxon>
        <taxon>Volvocaceae</taxon>
        <taxon>Volvox</taxon>
    </lineage>
</organism>
<evidence type="ECO:0000259" key="3">
    <source>
        <dbReference type="Pfam" id="PF04884"/>
    </source>
</evidence>
<feature type="region of interest" description="Disordered" evidence="2">
    <location>
        <begin position="824"/>
        <end position="851"/>
    </location>
</feature>
<name>A0ABQ5S5W0_9CHLO</name>
<dbReference type="Pfam" id="PF04884">
    <property type="entry name" value="UVB_sens_prot"/>
    <property type="match status" value="1"/>
</dbReference>
<dbReference type="PANTHER" id="PTHR12770">
    <property type="entry name" value="RUS1 FAMILY PROTEIN C16ORF58"/>
    <property type="match status" value="1"/>
</dbReference>
<feature type="compositionally biased region" description="Low complexity" evidence="2">
    <location>
        <begin position="460"/>
        <end position="486"/>
    </location>
</feature>
<feature type="domain" description="Protein root UVB sensitive/RUS" evidence="3">
    <location>
        <begin position="157"/>
        <end position="392"/>
    </location>
</feature>
<evidence type="ECO:0000256" key="2">
    <source>
        <dbReference type="SAM" id="MobiDB-lite"/>
    </source>
</evidence>
<gene>
    <name evidence="4" type="ORF">VaNZ11_008791</name>
</gene>
<dbReference type="Proteomes" id="UP001165090">
    <property type="component" value="Unassembled WGS sequence"/>
</dbReference>
<dbReference type="EMBL" id="BSDZ01000023">
    <property type="protein sequence ID" value="GLI65298.1"/>
    <property type="molecule type" value="Genomic_DNA"/>
</dbReference>
<comment type="caution">
    <text evidence="4">The sequence shown here is derived from an EMBL/GenBank/DDBJ whole genome shotgun (WGS) entry which is preliminary data.</text>
</comment>